<evidence type="ECO:0000259" key="3">
    <source>
        <dbReference type="SMART" id="SM00382"/>
    </source>
</evidence>
<keyword evidence="2" id="KW-0812">Transmembrane</keyword>
<evidence type="ECO:0000256" key="1">
    <source>
        <dbReference type="SAM" id="Coils"/>
    </source>
</evidence>
<dbReference type="GO" id="GO:0005524">
    <property type="term" value="F:ATP binding"/>
    <property type="evidence" value="ECO:0007669"/>
    <property type="project" value="InterPro"/>
</dbReference>
<accession>A0AAV9W7M4</accession>
<proteinExistence type="predicted"/>
<reference evidence="4 5" key="1">
    <citation type="submission" date="2023-08" db="EMBL/GenBank/DDBJ databases">
        <authorList>
            <person name="Palmer J.M."/>
        </authorList>
    </citation>
    <scope>NUCLEOTIDE SEQUENCE [LARGE SCALE GENOMIC DNA]</scope>
    <source>
        <strain evidence="4 5">TWF481</strain>
    </source>
</reference>
<comment type="caution">
    <text evidence="4">The sequence shown here is derived from an EMBL/GenBank/DDBJ whole genome shotgun (WGS) entry which is preliminary data.</text>
</comment>
<dbReference type="InterPro" id="IPR003593">
    <property type="entry name" value="AAA+_ATPase"/>
</dbReference>
<dbReference type="GO" id="GO:0016887">
    <property type="term" value="F:ATP hydrolysis activity"/>
    <property type="evidence" value="ECO:0007669"/>
    <property type="project" value="InterPro"/>
</dbReference>
<dbReference type="SUPFAM" id="SSF52540">
    <property type="entry name" value="P-loop containing nucleoside triphosphate hydrolases"/>
    <property type="match status" value="1"/>
</dbReference>
<dbReference type="AlphaFoldDB" id="A0AAV9W7M4"/>
<name>A0AAV9W7M4_9PEZI</name>
<feature type="domain" description="AAA+ ATPase" evidence="3">
    <location>
        <begin position="376"/>
        <end position="503"/>
    </location>
</feature>
<keyword evidence="1" id="KW-0175">Coiled coil</keyword>
<evidence type="ECO:0000313" key="5">
    <source>
        <dbReference type="Proteomes" id="UP001370758"/>
    </source>
</evidence>
<dbReference type="InterPro" id="IPR003959">
    <property type="entry name" value="ATPase_AAA_core"/>
</dbReference>
<protein>
    <recommendedName>
        <fullName evidence="3">AAA+ ATPase domain-containing protein</fullName>
    </recommendedName>
</protein>
<dbReference type="CDD" id="cd19481">
    <property type="entry name" value="RecA-like_protease"/>
    <property type="match status" value="1"/>
</dbReference>
<dbReference type="Proteomes" id="UP001370758">
    <property type="component" value="Unassembled WGS sequence"/>
</dbReference>
<keyword evidence="2" id="KW-1133">Transmembrane helix</keyword>
<dbReference type="SMART" id="SM00382">
    <property type="entry name" value="AAA"/>
    <property type="match status" value="1"/>
</dbReference>
<organism evidence="4 5">
    <name type="scientific">Arthrobotrys musiformis</name>
    <dbReference type="NCBI Taxonomy" id="47236"/>
    <lineage>
        <taxon>Eukaryota</taxon>
        <taxon>Fungi</taxon>
        <taxon>Dikarya</taxon>
        <taxon>Ascomycota</taxon>
        <taxon>Pezizomycotina</taxon>
        <taxon>Orbiliomycetes</taxon>
        <taxon>Orbiliales</taxon>
        <taxon>Orbiliaceae</taxon>
        <taxon>Arthrobotrys</taxon>
    </lineage>
</organism>
<dbReference type="PANTHER" id="PTHR46411:SF3">
    <property type="entry name" value="AAA+ ATPASE DOMAIN-CONTAINING PROTEIN"/>
    <property type="match status" value="1"/>
</dbReference>
<evidence type="ECO:0000313" key="4">
    <source>
        <dbReference type="EMBL" id="KAK6502063.1"/>
    </source>
</evidence>
<dbReference type="InterPro" id="IPR054289">
    <property type="entry name" value="DUF7025"/>
</dbReference>
<dbReference type="EMBL" id="JAVHJL010000006">
    <property type="protein sequence ID" value="KAK6502063.1"/>
    <property type="molecule type" value="Genomic_DNA"/>
</dbReference>
<keyword evidence="2" id="KW-0472">Membrane</keyword>
<gene>
    <name evidence="4" type="ORF">TWF481_009876</name>
</gene>
<dbReference type="Gene3D" id="3.40.50.300">
    <property type="entry name" value="P-loop containing nucleotide triphosphate hydrolases"/>
    <property type="match status" value="1"/>
</dbReference>
<evidence type="ECO:0000256" key="2">
    <source>
        <dbReference type="SAM" id="Phobius"/>
    </source>
</evidence>
<feature type="transmembrane region" description="Helical" evidence="2">
    <location>
        <begin position="584"/>
        <end position="604"/>
    </location>
</feature>
<dbReference type="Pfam" id="PF22942">
    <property type="entry name" value="DUF7025"/>
    <property type="match status" value="1"/>
</dbReference>
<dbReference type="InterPro" id="IPR027417">
    <property type="entry name" value="P-loop_NTPase"/>
</dbReference>
<dbReference type="PANTHER" id="PTHR46411">
    <property type="entry name" value="FAMILY ATPASE, PUTATIVE-RELATED"/>
    <property type="match status" value="1"/>
</dbReference>
<feature type="coiled-coil region" evidence="1">
    <location>
        <begin position="49"/>
        <end position="79"/>
    </location>
</feature>
<sequence length="621" mass="70994">MRVFSAQGVPAGNEIIIRGGELREAINSRLQETEIPRIQETLPLSSDQLEQFYHQIPDLKKELQDLEASKEKLERLELHKVAEKAFQLDTGIQFITEHFSETIHRRDGLRQDTNITFELLWSLFRPGALVYRKDMLGEGCVLRVQRASYVDSKPPWYCVNAEYTSYNGKEYGYTYDYTYPILNFPGEIPILSLPIYPFKNHPDKEEEISRLIRRAEKALRLNDRAAGLHLVQEYEGHALCRAPNQKNNYHDPFSRINHDVKQTTFNSHSRVVIDPATFNEFYPSNSIIPSIAAPIARNRFTSEEKLLYSSVLYGFSLGDQTWGSFSIARLQDVNWKPEIINSLMIPDEKKSFLKIVVQAHRTQERQFDDIIQNKGKSLIGLFTGPPGVGKTLTAEVMAEIAEKPLYILGSGELGDNATKVQEVLDRVLELSNRWNAILLLDEADVFLAKRDQKSLSSNAITSVFLRKLEYYRGILLLTTNRSGSIDAAFQSRIHISIEYPQLDSPARAKIWGTFLKIASNTVNVTAKEQARLSRIKLNGRQIKNVMKLAQAYATENEQAITFETIQKALQFSGFPTKQMRNPSIAMFLGYLIFILLLLSCILYFSTYLPKSLLLDDYFLKL</sequence>
<keyword evidence="5" id="KW-1185">Reference proteome</keyword>
<dbReference type="Pfam" id="PF00004">
    <property type="entry name" value="AAA"/>
    <property type="match status" value="1"/>
</dbReference>